<reference evidence="4 5" key="1">
    <citation type="journal article" date="2013" name="Biodegradation">
        <title>Quantitative proteomic analysis of ibuprofen-degrading Patulibacter sp. strain I11.</title>
        <authorList>
            <person name="Almeida B."/>
            <person name="Kjeldal H."/>
            <person name="Lolas I."/>
            <person name="Knudsen A.D."/>
            <person name="Carvalho G."/>
            <person name="Nielsen K.L."/>
            <person name="Barreto Crespo M.T."/>
            <person name="Stensballe A."/>
            <person name="Nielsen J.L."/>
        </authorList>
    </citation>
    <scope>NUCLEOTIDE SEQUENCE [LARGE SCALE GENOMIC DNA]</scope>
    <source>
        <strain evidence="4 5">I11</strain>
    </source>
</reference>
<dbReference type="AlphaFoldDB" id="H0EA33"/>
<accession>H0EA33</accession>
<dbReference type="OrthoDB" id="9816550at2"/>
<proteinExistence type="predicted"/>
<sequence>MSRIAPVALAGVAIVAVVPAAAQAATRPAVTTGLAGSITPQSATLTGSVDPGGGATTYVFEYGKTKSYGRKTPATPAGSGTTRVAATAGVTGLQSASTYHFRIVARNPSGVTRGADRTFKTPRQPLGFAVAANPNPVAFGQPTVIAGTLGGTGSANRQVQLQQNPWPYATGFQPVGNVQLTNSTGGFSFPLLSVPVNTQYRVATTDKNPVISPVVGASVLIDVDTSVRKTRVYRGSRLRFSGKTHPARDGVQVGVQRKDGRAWKTIKGSRTTLGGRTFSRYALRATIRKGGRYRVFVKVSDGSYQSHFGPEIKIRTRRR</sequence>
<dbReference type="RefSeq" id="WP_007578096.1">
    <property type="nucleotide sequence ID" value="NZ_AGUD01000287.1"/>
</dbReference>
<organism evidence="4 5">
    <name type="scientific">Patulibacter medicamentivorans</name>
    <dbReference type="NCBI Taxonomy" id="1097667"/>
    <lineage>
        <taxon>Bacteria</taxon>
        <taxon>Bacillati</taxon>
        <taxon>Actinomycetota</taxon>
        <taxon>Thermoleophilia</taxon>
        <taxon>Solirubrobacterales</taxon>
        <taxon>Patulibacteraceae</taxon>
        <taxon>Patulibacter</taxon>
    </lineage>
</organism>
<dbReference type="Proteomes" id="UP000005143">
    <property type="component" value="Unassembled WGS sequence"/>
</dbReference>
<evidence type="ECO:0000256" key="2">
    <source>
        <dbReference type="SAM" id="SignalP"/>
    </source>
</evidence>
<feature type="chain" id="PRO_5003531874" description="Fibronectin type-III domain-containing protein" evidence="2">
    <location>
        <begin position="25"/>
        <end position="319"/>
    </location>
</feature>
<feature type="signal peptide" evidence="2">
    <location>
        <begin position="1"/>
        <end position="24"/>
    </location>
</feature>
<dbReference type="CDD" id="cd00063">
    <property type="entry name" value="FN3"/>
    <property type="match status" value="1"/>
</dbReference>
<dbReference type="InterPro" id="IPR003961">
    <property type="entry name" value="FN3_dom"/>
</dbReference>
<keyword evidence="1" id="KW-0326">Glycosidase</keyword>
<dbReference type="EMBL" id="AGUD01000287">
    <property type="protein sequence ID" value="EHN09471.1"/>
    <property type="molecule type" value="Genomic_DNA"/>
</dbReference>
<evidence type="ECO:0000313" key="4">
    <source>
        <dbReference type="EMBL" id="EHN09471.1"/>
    </source>
</evidence>
<keyword evidence="2" id="KW-0732">Signal</keyword>
<comment type="caution">
    <text evidence="4">The sequence shown here is derived from an EMBL/GenBank/DDBJ whole genome shotgun (WGS) entry which is preliminary data.</text>
</comment>
<evidence type="ECO:0000313" key="5">
    <source>
        <dbReference type="Proteomes" id="UP000005143"/>
    </source>
</evidence>
<dbReference type="InterPro" id="IPR036116">
    <property type="entry name" value="FN3_sf"/>
</dbReference>
<dbReference type="InterPro" id="IPR013783">
    <property type="entry name" value="Ig-like_fold"/>
</dbReference>
<name>H0EA33_9ACTN</name>
<dbReference type="GO" id="GO:0016798">
    <property type="term" value="F:hydrolase activity, acting on glycosyl bonds"/>
    <property type="evidence" value="ECO:0007669"/>
    <property type="project" value="UniProtKB-KW"/>
</dbReference>
<dbReference type="Gene3D" id="2.60.40.10">
    <property type="entry name" value="Immunoglobulins"/>
    <property type="match status" value="1"/>
</dbReference>
<evidence type="ECO:0000256" key="1">
    <source>
        <dbReference type="ARBA" id="ARBA00023295"/>
    </source>
</evidence>
<dbReference type="PROSITE" id="PS50853">
    <property type="entry name" value="FN3"/>
    <property type="match status" value="1"/>
</dbReference>
<feature type="domain" description="Fibronectin type-III" evidence="3">
    <location>
        <begin position="27"/>
        <end position="124"/>
    </location>
</feature>
<dbReference type="SUPFAM" id="SSF49265">
    <property type="entry name" value="Fibronectin type III"/>
    <property type="match status" value="1"/>
</dbReference>
<gene>
    <name evidence="4" type="ORF">PAI11_37060</name>
</gene>
<dbReference type="GO" id="GO:0005975">
    <property type="term" value="P:carbohydrate metabolic process"/>
    <property type="evidence" value="ECO:0007669"/>
    <property type="project" value="UniProtKB-ARBA"/>
</dbReference>
<keyword evidence="1" id="KW-0378">Hydrolase</keyword>
<evidence type="ECO:0000259" key="3">
    <source>
        <dbReference type="PROSITE" id="PS50853"/>
    </source>
</evidence>
<protein>
    <recommendedName>
        <fullName evidence="3">Fibronectin type-III domain-containing protein</fullName>
    </recommendedName>
</protein>
<keyword evidence="5" id="KW-1185">Reference proteome</keyword>